<protein>
    <submittedName>
        <fullName evidence="1">Uncharacterized protein</fullName>
    </submittedName>
</protein>
<name>A0A165A4G5_DAUCS</name>
<dbReference type="Proteomes" id="UP000077755">
    <property type="component" value="Chromosome 4"/>
</dbReference>
<evidence type="ECO:0000313" key="2">
    <source>
        <dbReference type="Proteomes" id="UP000077755"/>
    </source>
</evidence>
<reference evidence="1" key="1">
    <citation type="journal article" date="2016" name="Nat. Genet.">
        <title>A high-quality carrot genome assembly provides new insights into carotenoid accumulation and asterid genome evolution.</title>
        <authorList>
            <person name="Iorizzo M."/>
            <person name="Ellison S."/>
            <person name="Senalik D."/>
            <person name="Zeng P."/>
            <person name="Satapoomin P."/>
            <person name="Huang J."/>
            <person name="Bowman M."/>
            <person name="Iovene M."/>
            <person name="Sanseverino W."/>
            <person name="Cavagnaro P."/>
            <person name="Yildiz M."/>
            <person name="Macko-Podgorni A."/>
            <person name="Moranska E."/>
            <person name="Grzebelus E."/>
            <person name="Grzebelus D."/>
            <person name="Ashrafi H."/>
            <person name="Zheng Z."/>
            <person name="Cheng S."/>
            <person name="Spooner D."/>
            <person name="Van Deynze A."/>
            <person name="Simon P."/>
        </authorList>
    </citation>
    <scope>NUCLEOTIDE SEQUENCE</scope>
    <source>
        <tissue evidence="1">Leaf</tissue>
    </source>
</reference>
<reference evidence="1" key="2">
    <citation type="submission" date="2022-03" db="EMBL/GenBank/DDBJ databases">
        <title>Draft title - Genomic analysis of global carrot germplasm unveils the trajectory of domestication and the origin of high carotenoid orange carrot.</title>
        <authorList>
            <person name="Iorizzo M."/>
            <person name="Ellison S."/>
            <person name="Senalik D."/>
            <person name="Macko-Podgorni A."/>
            <person name="Grzebelus D."/>
            <person name="Bostan H."/>
            <person name="Rolling W."/>
            <person name="Curaba J."/>
            <person name="Simon P."/>
        </authorList>
    </citation>
    <scope>NUCLEOTIDE SEQUENCE</scope>
    <source>
        <tissue evidence="1">Leaf</tissue>
    </source>
</reference>
<sequence length="99" mass="11387">MHAVNDEMTQILEENIRSMEREIPKLMAEVANTKKMEWAACSCCWIANDRLFIPLLMFESFLWGLYMLLVYASDVGYTANSAGRPLPHPKNPTQCNNVY</sequence>
<proteinExistence type="predicted"/>
<dbReference type="AlphaFoldDB" id="A0A165A4G5"/>
<dbReference type="Gramene" id="KZM96899">
    <property type="protein sequence ID" value="KZM96899"/>
    <property type="gene ID" value="DCAR_015739"/>
</dbReference>
<gene>
    <name evidence="1" type="ORF">DCAR_0414969</name>
</gene>
<evidence type="ECO:0000313" key="1">
    <source>
        <dbReference type="EMBL" id="WOG95643.1"/>
    </source>
</evidence>
<keyword evidence="2" id="KW-1185">Reference proteome</keyword>
<organism evidence="1 2">
    <name type="scientific">Daucus carota subsp. sativus</name>
    <name type="common">Carrot</name>
    <dbReference type="NCBI Taxonomy" id="79200"/>
    <lineage>
        <taxon>Eukaryota</taxon>
        <taxon>Viridiplantae</taxon>
        <taxon>Streptophyta</taxon>
        <taxon>Embryophyta</taxon>
        <taxon>Tracheophyta</taxon>
        <taxon>Spermatophyta</taxon>
        <taxon>Magnoliopsida</taxon>
        <taxon>eudicotyledons</taxon>
        <taxon>Gunneridae</taxon>
        <taxon>Pentapetalae</taxon>
        <taxon>asterids</taxon>
        <taxon>campanulids</taxon>
        <taxon>Apiales</taxon>
        <taxon>Apiaceae</taxon>
        <taxon>Apioideae</taxon>
        <taxon>Scandiceae</taxon>
        <taxon>Daucinae</taxon>
        <taxon>Daucus</taxon>
        <taxon>Daucus sect. Daucus</taxon>
    </lineage>
</organism>
<dbReference type="EMBL" id="CP093346">
    <property type="protein sequence ID" value="WOG95643.1"/>
    <property type="molecule type" value="Genomic_DNA"/>
</dbReference>
<accession>A0A165A4G5</accession>